<dbReference type="RefSeq" id="WP_248157785.1">
    <property type="nucleotide sequence ID" value="NZ_JAKZAJ010000003.1"/>
</dbReference>
<protein>
    <submittedName>
        <fullName evidence="10">ArnT family glycosyltransferase</fullName>
        <ecNumber evidence="10">2.4.-.-</ecNumber>
    </submittedName>
</protein>
<evidence type="ECO:0000256" key="2">
    <source>
        <dbReference type="ARBA" id="ARBA00022475"/>
    </source>
</evidence>
<dbReference type="EMBL" id="JBHSNL010000001">
    <property type="protein sequence ID" value="MFC5543789.1"/>
    <property type="molecule type" value="Genomic_DNA"/>
</dbReference>
<reference evidence="11" key="1">
    <citation type="journal article" date="2019" name="Int. J. Syst. Evol. Microbiol.">
        <title>The Global Catalogue of Microorganisms (GCM) 10K type strain sequencing project: providing services to taxonomists for standard genome sequencing and annotation.</title>
        <authorList>
            <consortium name="The Broad Institute Genomics Platform"/>
            <consortium name="The Broad Institute Genome Sequencing Center for Infectious Disease"/>
            <person name="Wu L."/>
            <person name="Ma J."/>
        </authorList>
    </citation>
    <scope>NUCLEOTIDE SEQUENCE [LARGE SCALE GENOMIC DNA]</scope>
    <source>
        <strain evidence="11">CGMCC 4.1799</strain>
    </source>
</reference>
<evidence type="ECO:0000256" key="3">
    <source>
        <dbReference type="ARBA" id="ARBA00022676"/>
    </source>
</evidence>
<feature type="transmembrane region" description="Helical" evidence="8">
    <location>
        <begin position="342"/>
        <end position="360"/>
    </location>
</feature>
<feature type="transmembrane region" description="Helical" evidence="8">
    <location>
        <begin position="88"/>
        <end position="106"/>
    </location>
</feature>
<evidence type="ECO:0000313" key="11">
    <source>
        <dbReference type="Proteomes" id="UP001596055"/>
    </source>
</evidence>
<dbReference type="InterPro" id="IPR003342">
    <property type="entry name" value="ArnT-like_N"/>
</dbReference>
<evidence type="ECO:0000256" key="7">
    <source>
        <dbReference type="ARBA" id="ARBA00023136"/>
    </source>
</evidence>
<evidence type="ECO:0000256" key="5">
    <source>
        <dbReference type="ARBA" id="ARBA00022692"/>
    </source>
</evidence>
<accession>A0ABW0RHS1</accession>
<feature type="transmembrane region" description="Helical" evidence="8">
    <location>
        <begin position="259"/>
        <end position="278"/>
    </location>
</feature>
<dbReference type="GO" id="GO:0016757">
    <property type="term" value="F:glycosyltransferase activity"/>
    <property type="evidence" value="ECO:0007669"/>
    <property type="project" value="UniProtKB-KW"/>
</dbReference>
<proteinExistence type="predicted"/>
<dbReference type="PANTHER" id="PTHR33908:SF3">
    <property type="entry name" value="UNDECAPRENYL PHOSPHATE-ALPHA-4-AMINO-4-DEOXY-L-ARABINOSE ARABINOSYL TRANSFERASE"/>
    <property type="match status" value="1"/>
</dbReference>
<feature type="transmembrane region" description="Helical" evidence="8">
    <location>
        <begin position="153"/>
        <end position="171"/>
    </location>
</feature>
<keyword evidence="7 8" id="KW-0472">Membrane</keyword>
<sequence>MSSKRMPLYTIAILLITGLASLALRSPFPVDETRYLSVAWEMWLKGDLILPILNGEPYSHKPPLLFWLMHAGWVVFGVNDYTPRLISLAAGLASIPLVSFIAGFFWPDRPRVRSVAPLILVSFLSWLLYSTTIMFDIVLGFFALAAIVSALKAYSHASLLWFVLCGVMLGGGMLTKGPVILLDVLPVLVLMPWWRPDVEGPGPGRWYAGILLAVIISALIMLAWVYPAVQRGGPDFENALIWKQTTGRMVESFAHARPWYWYLMLLPVLLLPWGILFWEKAWRGRLWRDAGERFCVVWFGVTLLAFSLISGKQIHYLIPVMPAVALWLARRIQERPIRRVSLIVLGSLSLLIGIGLLLAPEWCELSGSYPACEDTPRVGGLLPLALGMVCLLRSDSSDVFRLRLIALFPMAIFMGVLGNFIGLAQRQDVGPIAGEIQELQDQGKTVANVSKYHGQYQFVGRLKQPLKVLSANELTDWAAKNSGDYLVVYVRRPETSLLESAKAVFPYRGKQAVIISARDWLRYKRSNAGQ</sequence>
<evidence type="ECO:0000256" key="8">
    <source>
        <dbReference type="SAM" id="Phobius"/>
    </source>
</evidence>
<feature type="domain" description="ArnT-like N-terminal" evidence="9">
    <location>
        <begin position="31"/>
        <end position="228"/>
    </location>
</feature>
<gene>
    <name evidence="10" type="ORF">ACFPQA_01875</name>
</gene>
<keyword evidence="5 8" id="KW-0812">Transmembrane</keyword>
<keyword evidence="4 10" id="KW-0808">Transferase</keyword>
<dbReference type="EC" id="2.4.-.-" evidence="10"/>
<feature type="transmembrane region" description="Helical" evidence="8">
    <location>
        <begin position="64"/>
        <end position="81"/>
    </location>
</feature>
<feature type="transmembrane region" description="Helical" evidence="8">
    <location>
        <begin position="404"/>
        <end position="424"/>
    </location>
</feature>
<keyword evidence="3 10" id="KW-0328">Glycosyltransferase</keyword>
<evidence type="ECO:0000256" key="4">
    <source>
        <dbReference type="ARBA" id="ARBA00022679"/>
    </source>
</evidence>
<evidence type="ECO:0000256" key="1">
    <source>
        <dbReference type="ARBA" id="ARBA00004651"/>
    </source>
</evidence>
<evidence type="ECO:0000256" key="6">
    <source>
        <dbReference type="ARBA" id="ARBA00022989"/>
    </source>
</evidence>
<dbReference type="Proteomes" id="UP001596055">
    <property type="component" value="Unassembled WGS sequence"/>
</dbReference>
<name>A0ABW0RHS1_9GAMM</name>
<evidence type="ECO:0000259" key="9">
    <source>
        <dbReference type="Pfam" id="PF02366"/>
    </source>
</evidence>
<dbReference type="PANTHER" id="PTHR33908">
    <property type="entry name" value="MANNOSYLTRANSFERASE YKCB-RELATED"/>
    <property type="match status" value="1"/>
</dbReference>
<comment type="caution">
    <text evidence="10">The sequence shown here is derived from an EMBL/GenBank/DDBJ whole genome shotgun (WGS) entry which is preliminary data.</text>
</comment>
<keyword evidence="2" id="KW-1003">Cell membrane</keyword>
<comment type="subcellular location">
    <subcellularLocation>
        <location evidence="1">Cell membrane</location>
        <topology evidence="1">Multi-pass membrane protein</topology>
    </subcellularLocation>
</comment>
<dbReference type="InterPro" id="IPR050297">
    <property type="entry name" value="LipidA_mod_glycosyltrf_83"/>
</dbReference>
<keyword evidence="11" id="KW-1185">Reference proteome</keyword>
<feature type="transmembrane region" description="Helical" evidence="8">
    <location>
        <begin position="126"/>
        <end position="146"/>
    </location>
</feature>
<organism evidence="10 11">
    <name type="scientific">Marinobacter koreensis</name>
    <dbReference type="NCBI Taxonomy" id="335974"/>
    <lineage>
        <taxon>Bacteria</taxon>
        <taxon>Pseudomonadati</taxon>
        <taxon>Pseudomonadota</taxon>
        <taxon>Gammaproteobacteria</taxon>
        <taxon>Pseudomonadales</taxon>
        <taxon>Marinobacteraceae</taxon>
        <taxon>Marinobacter</taxon>
    </lineage>
</organism>
<dbReference type="Pfam" id="PF02366">
    <property type="entry name" value="PMT"/>
    <property type="match status" value="1"/>
</dbReference>
<evidence type="ECO:0000313" key="10">
    <source>
        <dbReference type="EMBL" id="MFC5543789.1"/>
    </source>
</evidence>
<feature type="transmembrane region" description="Helical" evidence="8">
    <location>
        <begin position="290"/>
        <end position="308"/>
    </location>
</feature>
<feature type="transmembrane region" description="Helical" evidence="8">
    <location>
        <begin position="206"/>
        <end position="226"/>
    </location>
</feature>
<keyword evidence="6 8" id="KW-1133">Transmembrane helix</keyword>